<evidence type="ECO:0000313" key="13">
    <source>
        <dbReference type="EMBL" id="KAK8869704.1"/>
    </source>
</evidence>
<keyword evidence="9" id="KW-0539">Nucleus</keyword>
<dbReference type="EMBL" id="JBCAWK010000001">
    <property type="protein sequence ID" value="KAK8869704.1"/>
    <property type="molecule type" value="Genomic_DNA"/>
</dbReference>
<sequence>MARKCQVCGSRKWRKDGVTGNAVCEEGHVLQDFRSENHVVDGIPTHALTKRRLVKGPRQNKRKEEGRANPEFYHRDEAEYLRLQGLQILLRLQAQALSKLWALPDAFEMVIRDLWAYQLAMSSLPSPPDSSSASTEILSPDAKTMPEVLGKASDVGMGHQSDEGSSADEEGFEDEDGQDEKSDSELDPEVLEKLTESDKEEQNFMENSPNGQRRDTSWKRRRRLRVSDTVSTLVIGLWVLRIPVMYVDMENLINEVKIPYIDFAHTTYLSDEMKKHMNRDVTAALSPLRSPAPLTMHRTCKLFARALRRRYGIAVPEVNVHPIAWRVLSVLGGTPTTYTQTLRLLALLDVNLSLLEREIATFSRRVRSKTTMNDQGSDSESDQPLKERKETYERTRQYQDIPPPEVAVVTAWVIIMKMAYGLDGLSRNALLQSDPLIDMPESTAWVTELRSRVNNGLLKAGRTTLDKQDFVSMDEEDIDIYLTKCEAVLLDHRPEIPDAVPFPLPPSVGIPPPLIPPNTWHSYHTNVKTVQHSPLRQDKTNKTLPLMPGEKILSYDSTDLTGELDDSVEVVLRAASEVVGCDMRELMSIVEVFERKLEKIRITKGDEEEGWKDSRGRSSRLGLRRENSGSGTRSGAISREVSRSRSGSMARRSTLRGSRSFG</sequence>
<feature type="domain" description="Rrn7/TAF1B N-terminal cyclin" evidence="11">
    <location>
        <begin position="86"/>
        <end position="263"/>
    </location>
</feature>
<feature type="compositionally biased region" description="Basic and acidic residues" evidence="10">
    <location>
        <begin position="383"/>
        <end position="397"/>
    </location>
</feature>
<keyword evidence="3" id="KW-0479">Metal-binding</keyword>
<dbReference type="AlphaFoldDB" id="A0AAW0Z6C6"/>
<evidence type="ECO:0000256" key="7">
    <source>
        <dbReference type="ARBA" id="ARBA00023125"/>
    </source>
</evidence>
<dbReference type="InterPro" id="IPR048540">
    <property type="entry name" value="Rrn7_cyclin_N"/>
</dbReference>
<evidence type="ECO:0000259" key="12">
    <source>
        <dbReference type="Pfam" id="PF20645"/>
    </source>
</evidence>
<proteinExistence type="inferred from homology"/>
<keyword evidence="5" id="KW-0862">Zinc</keyword>
<dbReference type="GO" id="GO:0001164">
    <property type="term" value="F:RNA polymerase I core promoter sequence-specific DNA binding"/>
    <property type="evidence" value="ECO:0007669"/>
    <property type="project" value="InterPro"/>
</dbReference>
<accession>A0AAW0Z6C6</accession>
<dbReference type="KEGG" id="kne:92177532"/>
<evidence type="ECO:0000256" key="3">
    <source>
        <dbReference type="ARBA" id="ARBA00022723"/>
    </source>
</evidence>
<dbReference type="InterPro" id="IPR033599">
    <property type="entry name" value="TAF1B/Rrn7"/>
</dbReference>
<keyword evidence="6" id="KW-0805">Transcription regulation</keyword>
<feature type="domain" description="Rrn7/TAF1B C-terminal cyclin" evidence="12">
    <location>
        <begin position="294"/>
        <end position="486"/>
    </location>
</feature>
<feature type="region of interest" description="Disordered" evidence="10">
    <location>
        <begin position="152"/>
        <end position="220"/>
    </location>
</feature>
<evidence type="ECO:0000256" key="5">
    <source>
        <dbReference type="ARBA" id="ARBA00022833"/>
    </source>
</evidence>
<keyword evidence="8" id="KW-0804">Transcription</keyword>
<feature type="compositionally biased region" description="Basic and acidic residues" evidence="10">
    <location>
        <begin position="606"/>
        <end position="616"/>
    </location>
</feature>
<organism evidence="13 14">
    <name type="scientific">Kwoniella newhampshirensis</name>
    <dbReference type="NCBI Taxonomy" id="1651941"/>
    <lineage>
        <taxon>Eukaryota</taxon>
        <taxon>Fungi</taxon>
        <taxon>Dikarya</taxon>
        <taxon>Basidiomycota</taxon>
        <taxon>Agaricomycotina</taxon>
        <taxon>Tremellomycetes</taxon>
        <taxon>Tremellales</taxon>
        <taxon>Cryptococcaceae</taxon>
        <taxon>Kwoniella</taxon>
    </lineage>
</organism>
<comment type="caution">
    <text evidence="13">The sequence shown here is derived from an EMBL/GenBank/DDBJ whole genome shotgun (WGS) entry which is preliminary data.</text>
</comment>
<evidence type="ECO:0000256" key="9">
    <source>
        <dbReference type="ARBA" id="ARBA00023242"/>
    </source>
</evidence>
<keyword evidence="14" id="KW-1185">Reference proteome</keyword>
<feature type="compositionally biased region" description="Acidic residues" evidence="10">
    <location>
        <begin position="165"/>
        <end position="178"/>
    </location>
</feature>
<dbReference type="GO" id="GO:0070860">
    <property type="term" value="C:RNA polymerase I core factor complex"/>
    <property type="evidence" value="ECO:0007669"/>
    <property type="project" value="InterPro"/>
</dbReference>
<evidence type="ECO:0000256" key="2">
    <source>
        <dbReference type="ARBA" id="ARBA00006899"/>
    </source>
</evidence>
<dbReference type="GeneID" id="92177532"/>
<evidence type="ECO:0000256" key="4">
    <source>
        <dbReference type="ARBA" id="ARBA00022771"/>
    </source>
</evidence>
<name>A0AAW0Z6C6_9TREE</name>
<evidence type="ECO:0000259" key="11">
    <source>
        <dbReference type="Pfam" id="PF20644"/>
    </source>
</evidence>
<dbReference type="Proteomes" id="UP001388673">
    <property type="component" value="Unassembled WGS sequence"/>
</dbReference>
<keyword evidence="4" id="KW-0863">Zinc-finger</keyword>
<feature type="compositionally biased region" description="Polar residues" evidence="10">
    <location>
        <begin position="369"/>
        <end position="378"/>
    </location>
</feature>
<evidence type="ECO:0000256" key="10">
    <source>
        <dbReference type="SAM" id="MobiDB-lite"/>
    </source>
</evidence>
<reference evidence="13 14" key="1">
    <citation type="journal article" date="2024" name="bioRxiv">
        <title>Comparative genomics of Cryptococcus and Kwoniella reveals pathogenesis evolution and contrasting karyotype dynamics via intercentromeric recombination or chromosome fusion.</title>
        <authorList>
            <person name="Coelho M.A."/>
            <person name="David-Palma M."/>
            <person name="Shea T."/>
            <person name="Bowers K."/>
            <person name="McGinley-Smith S."/>
            <person name="Mohammad A.W."/>
            <person name="Gnirke A."/>
            <person name="Yurkov A.M."/>
            <person name="Nowrousian M."/>
            <person name="Sun S."/>
            <person name="Cuomo C.A."/>
            <person name="Heitman J."/>
        </authorList>
    </citation>
    <scope>NUCLEOTIDE SEQUENCE [LARGE SCALE GENOMIC DNA]</scope>
    <source>
        <strain evidence="13 14">CBS 13917</strain>
    </source>
</reference>
<dbReference type="Pfam" id="PF20645">
    <property type="entry name" value="Rrn7_cyclin_C"/>
    <property type="match status" value="1"/>
</dbReference>
<evidence type="ECO:0000256" key="6">
    <source>
        <dbReference type="ARBA" id="ARBA00023015"/>
    </source>
</evidence>
<dbReference type="InterPro" id="IPR048538">
    <property type="entry name" value="Rrn7_cyclin_C"/>
</dbReference>
<gene>
    <name evidence="13" type="ORF">IAR55_000272</name>
</gene>
<dbReference type="RefSeq" id="XP_066805950.1">
    <property type="nucleotide sequence ID" value="XM_066943408.1"/>
</dbReference>
<evidence type="ECO:0000313" key="14">
    <source>
        <dbReference type="Proteomes" id="UP001388673"/>
    </source>
</evidence>
<evidence type="ECO:0000256" key="8">
    <source>
        <dbReference type="ARBA" id="ARBA00023163"/>
    </source>
</evidence>
<feature type="region of interest" description="Disordered" evidence="10">
    <location>
        <begin position="606"/>
        <end position="662"/>
    </location>
</feature>
<feature type="compositionally biased region" description="Basic and acidic residues" evidence="10">
    <location>
        <begin position="179"/>
        <end position="202"/>
    </location>
</feature>
<protein>
    <recommendedName>
        <fullName evidence="15">RRN7-type domain-containing protein</fullName>
    </recommendedName>
</protein>
<dbReference type="PANTHER" id="PTHR31576:SF2">
    <property type="entry name" value="TATA BOX-BINDING PROTEIN-ASSOCIATED FACTOR RNA POLYMERASE I SUBUNIT B"/>
    <property type="match status" value="1"/>
</dbReference>
<comment type="similarity">
    <text evidence="2">Belongs to the RRN7/TAF1B family.</text>
</comment>
<comment type="subcellular location">
    <subcellularLocation>
        <location evidence="1">Nucleus</location>
        <location evidence="1">Nucleolus</location>
    </subcellularLocation>
</comment>
<feature type="region of interest" description="Disordered" evidence="10">
    <location>
        <begin position="368"/>
        <end position="397"/>
    </location>
</feature>
<dbReference type="GO" id="GO:0042790">
    <property type="term" value="P:nucleolar large rRNA transcription by RNA polymerase I"/>
    <property type="evidence" value="ECO:0007669"/>
    <property type="project" value="TreeGrafter"/>
</dbReference>
<dbReference type="Pfam" id="PF20644">
    <property type="entry name" value="Rrn7_cyclin_N"/>
    <property type="match status" value="1"/>
</dbReference>
<evidence type="ECO:0000256" key="1">
    <source>
        <dbReference type="ARBA" id="ARBA00004604"/>
    </source>
</evidence>
<evidence type="ECO:0008006" key="15">
    <source>
        <dbReference type="Google" id="ProtNLM"/>
    </source>
</evidence>
<dbReference type="PANTHER" id="PTHR31576">
    <property type="entry name" value="TATA BOX-BINDING PROTEIN-ASSOCIATED FACTOR RNA POLYMERASE I SUBUNIT B"/>
    <property type="match status" value="1"/>
</dbReference>
<dbReference type="GO" id="GO:0008270">
    <property type="term" value="F:zinc ion binding"/>
    <property type="evidence" value="ECO:0007669"/>
    <property type="project" value="UniProtKB-KW"/>
</dbReference>
<keyword evidence="7" id="KW-0238">DNA-binding</keyword>